<dbReference type="SUPFAM" id="SSF50475">
    <property type="entry name" value="FMN-binding split barrel"/>
    <property type="match status" value="1"/>
</dbReference>
<evidence type="ECO:0000313" key="2">
    <source>
        <dbReference type="Proteomes" id="UP001596443"/>
    </source>
</evidence>
<dbReference type="InterPro" id="IPR012349">
    <property type="entry name" value="Split_barrel_FMN-bd"/>
</dbReference>
<comment type="caution">
    <text evidence="1">The sequence shown here is derived from an EMBL/GenBank/DDBJ whole genome shotgun (WGS) entry which is preliminary data.</text>
</comment>
<keyword evidence="2" id="KW-1185">Reference proteome</keyword>
<dbReference type="Gene3D" id="2.30.110.10">
    <property type="entry name" value="Electron Transport, Fmn-binding Protein, Chain A"/>
    <property type="match status" value="1"/>
</dbReference>
<name>A0ABD5T5D2_9EURY</name>
<evidence type="ECO:0000313" key="1">
    <source>
        <dbReference type="EMBL" id="MFC6784575.1"/>
    </source>
</evidence>
<dbReference type="RefSeq" id="WP_284063753.1">
    <property type="nucleotide sequence ID" value="NZ_CP126159.1"/>
</dbReference>
<dbReference type="EMBL" id="JBHSWX010000001">
    <property type="protein sequence ID" value="MFC6784575.1"/>
    <property type="molecule type" value="Genomic_DNA"/>
</dbReference>
<organism evidence="1 2">
    <name type="scientific">Halobaculum halobium</name>
    <dbReference type="NCBI Taxonomy" id="3032281"/>
    <lineage>
        <taxon>Archaea</taxon>
        <taxon>Methanobacteriati</taxon>
        <taxon>Methanobacteriota</taxon>
        <taxon>Stenosarchaea group</taxon>
        <taxon>Halobacteria</taxon>
        <taxon>Halobacteriales</taxon>
        <taxon>Haloferacaceae</taxon>
        <taxon>Halobaculum</taxon>
    </lineage>
</organism>
<accession>A0ABD5T5D2</accession>
<dbReference type="GeneID" id="81211289"/>
<protein>
    <submittedName>
        <fullName evidence="1">Pyridoxamine 5'-phosphate oxidase family protein</fullName>
    </submittedName>
</protein>
<reference evidence="1 2" key="1">
    <citation type="journal article" date="2019" name="Int. J. Syst. Evol. Microbiol.">
        <title>The Global Catalogue of Microorganisms (GCM) 10K type strain sequencing project: providing services to taxonomists for standard genome sequencing and annotation.</title>
        <authorList>
            <consortium name="The Broad Institute Genomics Platform"/>
            <consortium name="The Broad Institute Genome Sequencing Center for Infectious Disease"/>
            <person name="Wu L."/>
            <person name="Ma J."/>
        </authorList>
    </citation>
    <scope>NUCLEOTIDE SEQUENCE [LARGE SCALE GENOMIC DNA]</scope>
    <source>
        <strain evidence="1 2">SYNS20</strain>
    </source>
</reference>
<sequence>MTDEEVDERLGDCETGVLSLARDGEAYAVPVAFHYDGESLRFRLGDDGDSTKLAFADATATANFLAYGYETADDSWSVIARGPLRRVPEDAWETTAAADLDEWYVPLRVFDEAIEETELVGYELEIEAITGRRTVR</sequence>
<dbReference type="Pfam" id="PF12900">
    <property type="entry name" value="Pyridox_ox_2"/>
    <property type="match status" value="1"/>
</dbReference>
<dbReference type="InterPro" id="IPR024747">
    <property type="entry name" value="Pyridox_Oxase-rel"/>
</dbReference>
<dbReference type="AlphaFoldDB" id="A0ABD5T5D2"/>
<gene>
    <name evidence="1" type="ORF">ACFQFD_00815</name>
</gene>
<dbReference type="Proteomes" id="UP001596443">
    <property type="component" value="Unassembled WGS sequence"/>
</dbReference>
<proteinExistence type="predicted"/>